<dbReference type="PANTHER" id="PTHR11373:SF4">
    <property type="entry name" value="DEOXYNUCLEOSIDE TRIPHOSPHATE TRIPHOSPHOHYDROLASE SAMHD1"/>
    <property type="match status" value="1"/>
</dbReference>
<reference evidence="2" key="1">
    <citation type="submission" date="2016-04" db="EMBL/GenBank/DDBJ databases">
        <authorList>
            <person name="Evans L.H."/>
            <person name="Alamgir A."/>
            <person name="Owens N."/>
            <person name="Weber N.D."/>
            <person name="Virtaneva K."/>
            <person name="Barbian K."/>
            <person name="Babar A."/>
            <person name="Rosenke K."/>
        </authorList>
    </citation>
    <scope>NUCLEOTIDE SEQUENCE</scope>
    <source>
        <strain evidence="2">86-1</strain>
    </source>
</reference>
<proteinExistence type="predicted"/>
<organism evidence="2">
    <name type="scientific">uncultured Dysgonomonas sp</name>
    <dbReference type="NCBI Taxonomy" id="206096"/>
    <lineage>
        <taxon>Bacteria</taxon>
        <taxon>Pseudomonadati</taxon>
        <taxon>Bacteroidota</taxon>
        <taxon>Bacteroidia</taxon>
        <taxon>Bacteroidales</taxon>
        <taxon>Dysgonomonadaceae</taxon>
        <taxon>Dysgonomonas</taxon>
        <taxon>environmental samples</taxon>
    </lineage>
</organism>
<dbReference type="SUPFAM" id="SSF109604">
    <property type="entry name" value="HD-domain/PDEase-like"/>
    <property type="match status" value="1"/>
</dbReference>
<dbReference type="Pfam" id="PF01966">
    <property type="entry name" value="HD"/>
    <property type="match status" value="1"/>
</dbReference>
<dbReference type="AlphaFoldDB" id="A0A212IV50"/>
<dbReference type="InterPro" id="IPR006674">
    <property type="entry name" value="HD_domain"/>
</dbReference>
<dbReference type="CDD" id="cd00077">
    <property type="entry name" value="HDc"/>
    <property type="match status" value="1"/>
</dbReference>
<accession>A0A212IV50</accession>
<dbReference type="GO" id="GO:0006203">
    <property type="term" value="P:dGTP catabolic process"/>
    <property type="evidence" value="ECO:0007669"/>
    <property type="project" value="TreeGrafter"/>
</dbReference>
<dbReference type="PANTHER" id="PTHR11373">
    <property type="entry name" value="DEOXYNUCLEOSIDE TRIPHOSPHATE TRIPHOSPHOHYDROLASE"/>
    <property type="match status" value="1"/>
</dbReference>
<gene>
    <name evidence="2" type="ORF">KL86DYS1_10235</name>
</gene>
<evidence type="ECO:0000313" key="2">
    <source>
        <dbReference type="EMBL" id="SBV91052.1"/>
    </source>
</evidence>
<dbReference type="Gene3D" id="1.10.3210.10">
    <property type="entry name" value="Hypothetical protein af1432"/>
    <property type="match status" value="1"/>
</dbReference>
<name>A0A212IV50_9BACT</name>
<dbReference type="GO" id="GO:0008832">
    <property type="term" value="F:dGTPase activity"/>
    <property type="evidence" value="ECO:0007669"/>
    <property type="project" value="TreeGrafter"/>
</dbReference>
<dbReference type="InterPro" id="IPR045509">
    <property type="entry name" value="HD_assoc_2"/>
</dbReference>
<evidence type="ECO:0000259" key="1">
    <source>
        <dbReference type="SMART" id="SM00471"/>
    </source>
</evidence>
<dbReference type="RefSeq" id="WP_296938066.1">
    <property type="nucleotide sequence ID" value="NZ_LT599032.1"/>
</dbReference>
<dbReference type="InterPro" id="IPR050135">
    <property type="entry name" value="dGTPase-like"/>
</dbReference>
<sequence length="408" mass="47070">MSNKKKIINDPVFGFITIPNNFLYRLIQHPFLQRLNRIKQLGLASFVYPGAQHTRLHHSIGAMYLMDEAINNLRIKGHEITAEEANGALACILLHDVGHGPFSHVLEYTLTNGIHHEEFSLALMENLNEEMDGELDICISIFKNEYPKKFLHQLVSGQLDVDRLDYLRRDSFFTGVTEGNIGSARIIKMLDLRNDRLVVEAKGIYSIENFLMSRRLMYWQVYLHKTAVAAEKMLIKTLTRAKELSDKGIKLFASPAFLYFLENDVSRVFFDRQREEVLKHFAGLDDNDIWCALKVWAANEDKVLSTLSAALINRNLFKIEITNEPLSEHQIQKHIAAYTEQLGVNEYEASFFYSSDVIYTNMYNEADDSIDILYNDGSIRDISEASDMLNIQLLSKKVQKYYFSYLKI</sequence>
<dbReference type="EMBL" id="FLUM01000001">
    <property type="protein sequence ID" value="SBV91052.1"/>
    <property type="molecule type" value="Genomic_DNA"/>
</dbReference>
<dbReference type="Pfam" id="PF19276">
    <property type="entry name" value="HD_assoc_2"/>
    <property type="match status" value="1"/>
</dbReference>
<feature type="domain" description="HD/PDEase" evidence="1">
    <location>
        <begin position="51"/>
        <end position="176"/>
    </location>
</feature>
<dbReference type="SMART" id="SM00471">
    <property type="entry name" value="HDc"/>
    <property type="match status" value="1"/>
</dbReference>
<protein>
    <recommendedName>
        <fullName evidence="1">HD/PDEase domain-containing protein</fullName>
    </recommendedName>
</protein>
<dbReference type="InterPro" id="IPR003607">
    <property type="entry name" value="HD/PDEase_dom"/>
</dbReference>